<dbReference type="AlphaFoldDB" id="X1JJM5"/>
<sequence length="80" mass="9459">MYRQAKYDEPLVFELGKKGRRAHLPPRCDFSRDDIKIPENMKRINPPDLPELHEGEVMRHYVHLSQMNYCVDTNTYPLGS</sequence>
<proteinExistence type="predicted"/>
<dbReference type="Gene3D" id="6.20.440.10">
    <property type="match status" value="1"/>
</dbReference>
<evidence type="ECO:0008006" key="2">
    <source>
        <dbReference type="Google" id="ProtNLM"/>
    </source>
</evidence>
<evidence type="ECO:0000313" key="1">
    <source>
        <dbReference type="EMBL" id="GAH78459.1"/>
    </source>
</evidence>
<comment type="caution">
    <text evidence="1">The sequence shown here is derived from an EMBL/GenBank/DDBJ whole genome shotgun (WGS) entry which is preliminary data.</text>
</comment>
<dbReference type="EMBL" id="BARU01039191">
    <property type="protein sequence ID" value="GAH78459.1"/>
    <property type="molecule type" value="Genomic_DNA"/>
</dbReference>
<reference evidence="1" key="1">
    <citation type="journal article" date="2014" name="Front. Microbiol.">
        <title>High frequency of phylogenetically diverse reductive dehalogenase-homologous genes in deep subseafloor sedimentary metagenomes.</title>
        <authorList>
            <person name="Kawai M."/>
            <person name="Futagami T."/>
            <person name="Toyoda A."/>
            <person name="Takaki Y."/>
            <person name="Nishi S."/>
            <person name="Hori S."/>
            <person name="Arai W."/>
            <person name="Tsubouchi T."/>
            <person name="Morono Y."/>
            <person name="Uchiyama I."/>
            <person name="Ito T."/>
            <person name="Fujiyama A."/>
            <person name="Inagaki F."/>
            <person name="Takami H."/>
        </authorList>
    </citation>
    <scope>NUCLEOTIDE SEQUENCE</scope>
    <source>
        <strain evidence="1">Expedition CK06-06</strain>
    </source>
</reference>
<protein>
    <recommendedName>
        <fullName evidence="2">Glycine dehydrogenase (aminomethyl-transferring)</fullName>
    </recommendedName>
</protein>
<organism evidence="1">
    <name type="scientific">marine sediment metagenome</name>
    <dbReference type="NCBI Taxonomy" id="412755"/>
    <lineage>
        <taxon>unclassified sequences</taxon>
        <taxon>metagenomes</taxon>
        <taxon>ecological metagenomes</taxon>
    </lineage>
</organism>
<name>X1JJM5_9ZZZZ</name>
<gene>
    <name evidence="1" type="ORF">S03H2_60777</name>
</gene>
<accession>X1JJM5</accession>